<evidence type="ECO:0000256" key="1">
    <source>
        <dbReference type="SAM" id="Phobius"/>
    </source>
</evidence>
<keyword evidence="3" id="KW-1185">Reference proteome</keyword>
<dbReference type="Pfam" id="PF05656">
    <property type="entry name" value="DUF805"/>
    <property type="match status" value="1"/>
</dbReference>
<feature type="transmembrane region" description="Helical" evidence="1">
    <location>
        <begin position="36"/>
        <end position="61"/>
    </location>
</feature>
<keyword evidence="1" id="KW-0812">Transmembrane</keyword>
<comment type="caution">
    <text evidence="2">The sequence shown here is derived from an EMBL/GenBank/DDBJ whole genome shotgun (WGS) entry which is preliminary data.</text>
</comment>
<accession>A0A3L9YGE5</accession>
<sequence>MIIEKQEKDYTIYDWWRKVMVENYANFDGRARRSEYWYFSLFNFIIIFSFAIIMAVLSSVVNDEDVFLFSMIPLVLGFMVILIPSIAVAVRRLHDTGKSGWYYLLGVIPIVSYVGGIVLLVFYCSDGDRGDNQYGLDPKKRNLDF</sequence>
<dbReference type="PANTHER" id="PTHR34980:SF2">
    <property type="entry name" value="INNER MEMBRANE PROTEIN YHAH-RELATED"/>
    <property type="match status" value="1"/>
</dbReference>
<feature type="transmembrane region" description="Helical" evidence="1">
    <location>
        <begin position="102"/>
        <end position="123"/>
    </location>
</feature>
<dbReference type="Proteomes" id="UP000271339">
    <property type="component" value="Unassembled WGS sequence"/>
</dbReference>
<protein>
    <submittedName>
        <fullName evidence="2">Uncharacterized membrane protein YhaH (DUF805 family)</fullName>
    </submittedName>
</protein>
<feature type="transmembrane region" description="Helical" evidence="1">
    <location>
        <begin position="67"/>
        <end position="90"/>
    </location>
</feature>
<dbReference type="InterPro" id="IPR008523">
    <property type="entry name" value="DUF805"/>
</dbReference>
<dbReference type="OrthoDB" id="9812349at2"/>
<evidence type="ECO:0000313" key="2">
    <source>
        <dbReference type="EMBL" id="RMA57185.1"/>
    </source>
</evidence>
<dbReference type="EMBL" id="REFC01000015">
    <property type="protein sequence ID" value="RMA57185.1"/>
    <property type="molecule type" value="Genomic_DNA"/>
</dbReference>
<organism evidence="2 3">
    <name type="scientific">Ulvibacter antarcticus</name>
    <dbReference type="NCBI Taxonomy" id="442714"/>
    <lineage>
        <taxon>Bacteria</taxon>
        <taxon>Pseudomonadati</taxon>
        <taxon>Bacteroidota</taxon>
        <taxon>Flavobacteriia</taxon>
        <taxon>Flavobacteriales</taxon>
        <taxon>Flavobacteriaceae</taxon>
        <taxon>Ulvibacter</taxon>
    </lineage>
</organism>
<dbReference type="RefSeq" id="WP_121908603.1">
    <property type="nucleotide sequence ID" value="NZ_REFC01000015.1"/>
</dbReference>
<proteinExistence type="predicted"/>
<keyword evidence="1" id="KW-1133">Transmembrane helix</keyword>
<reference evidence="2 3" key="1">
    <citation type="submission" date="2018-10" db="EMBL/GenBank/DDBJ databases">
        <title>Genomic Encyclopedia of Archaeal and Bacterial Type Strains, Phase II (KMG-II): from individual species to whole genera.</title>
        <authorList>
            <person name="Goeker M."/>
        </authorList>
    </citation>
    <scope>NUCLEOTIDE SEQUENCE [LARGE SCALE GENOMIC DNA]</scope>
    <source>
        <strain evidence="2 3">DSM 23424</strain>
    </source>
</reference>
<dbReference type="AlphaFoldDB" id="A0A3L9YGE5"/>
<name>A0A3L9YGE5_9FLAO</name>
<dbReference type="PANTHER" id="PTHR34980">
    <property type="entry name" value="INNER MEMBRANE PROTEIN-RELATED-RELATED"/>
    <property type="match status" value="1"/>
</dbReference>
<dbReference type="GO" id="GO:0005886">
    <property type="term" value="C:plasma membrane"/>
    <property type="evidence" value="ECO:0007669"/>
    <property type="project" value="TreeGrafter"/>
</dbReference>
<gene>
    <name evidence="2" type="ORF">BXY75_3072</name>
</gene>
<keyword evidence="1" id="KW-0472">Membrane</keyword>
<evidence type="ECO:0000313" key="3">
    <source>
        <dbReference type="Proteomes" id="UP000271339"/>
    </source>
</evidence>